<keyword evidence="6" id="KW-1185">Reference proteome</keyword>
<dbReference type="InterPro" id="IPR002577">
    <property type="entry name" value="HTH_HxlR"/>
</dbReference>
<keyword evidence="2" id="KW-0238">DNA-binding</keyword>
<dbReference type="Proteomes" id="UP001569428">
    <property type="component" value="Unassembled WGS sequence"/>
</dbReference>
<evidence type="ECO:0000259" key="4">
    <source>
        <dbReference type="PROSITE" id="PS51118"/>
    </source>
</evidence>
<evidence type="ECO:0000313" key="5">
    <source>
        <dbReference type="EMBL" id="MFA0812532.1"/>
    </source>
</evidence>
<feature type="domain" description="HTH hxlR-type" evidence="4">
    <location>
        <begin position="12"/>
        <end position="110"/>
    </location>
</feature>
<evidence type="ECO:0000256" key="1">
    <source>
        <dbReference type="ARBA" id="ARBA00023015"/>
    </source>
</evidence>
<proteinExistence type="predicted"/>
<dbReference type="PROSITE" id="PS51118">
    <property type="entry name" value="HTH_HXLR"/>
    <property type="match status" value="1"/>
</dbReference>
<dbReference type="PANTHER" id="PTHR33204:SF18">
    <property type="entry name" value="TRANSCRIPTIONAL REGULATORY PROTEIN"/>
    <property type="match status" value="1"/>
</dbReference>
<evidence type="ECO:0000313" key="6">
    <source>
        <dbReference type="Proteomes" id="UP001569428"/>
    </source>
</evidence>
<dbReference type="EMBL" id="JBGMEK010000044">
    <property type="protein sequence ID" value="MFA0812532.1"/>
    <property type="molecule type" value="Genomic_DNA"/>
</dbReference>
<reference evidence="5 6" key="1">
    <citation type="submission" date="2024-08" db="EMBL/GenBank/DDBJ databases">
        <authorList>
            <person name="Ishaq N."/>
        </authorList>
    </citation>
    <scope>NUCLEOTIDE SEQUENCE [LARGE SCALE GENOMIC DNA]</scope>
    <source>
        <strain evidence="5 6">DSM 18651</strain>
    </source>
</reference>
<evidence type="ECO:0000256" key="3">
    <source>
        <dbReference type="ARBA" id="ARBA00023163"/>
    </source>
</evidence>
<sequence>MSPHKKFLRSRCPIVNGLDVFGDKWTLVILRDLICGEETYSELASSPERIPTNRLAERLKMLEAENIVKKSLYQNKPKRYRYLLTEKGKDLLPALQEIARWGNKHMEDTWIPPDWFMQGKR</sequence>
<dbReference type="Pfam" id="PF01638">
    <property type="entry name" value="HxlR"/>
    <property type="match status" value="1"/>
</dbReference>
<comment type="caution">
    <text evidence="5">The sequence shown here is derived from an EMBL/GenBank/DDBJ whole genome shotgun (WGS) entry which is preliminary data.</text>
</comment>
<name>A0ABV4P2J9_9GAMM</name>
<organism evidence="5 6">
    <name type="scientific">Microbulbifer epialgicus</name>
    <dbReference type="NCBI Taxonomy" id="393907"/>
    <lineage>
        <taxon>Bacteria</taxon>
        <taxon>Pseudomonadati</taxon>
        <taxon>Pseudomonadota</taxon>
        <taxon>Gammaproteobacteria</taxon>
        <taxon>Cellvibrionales</taxon>
        <taxon>Microbulbiferaceae</taxon>
        <taxon>Microbulbifer</taxon>
    </lineage>
</organism>
<dbReference type="InterPro" id="IPR036390">
    <property type="entry name" value="WH_DNA-bd_sf"/>
</dbReference>
<accession>A0ABV4P2J9</accession>
<evidence type="ECO:0000256" key="2">
    <source>
        <dbReference type="ARBA" id="ARBA00023125"/>
    </source>
</evidence>
<dbReference type="InterPro" id="IPR036388">
    <property type="entry name" value="WH-like_DNA-bd_sf"/>
</dbReference>
<gene>
    <name evidence="5" type="ORF">ACCI49_16585</name>
</gene>
<keyword evidence="3" id="KW-0804">Transcription</keyword>
<protein>
    <submittedName>
        <fullName evidence="5">Winged helix-turn-helix transcriptional regulator</fullName>
    </submittedName>
</protein>
<keyword evidence="1" id="KW-0805">Transcription regulation</keyword>
<dbReference type="Gene3D" id="1.10.10.10">
    <property type="entry name" value="Winged helix-like DNA-binding domain superfamily/Winged helix DNA-binding domain"/>
    <property type="match status" value="1"/>
</dbReference>
<dbReference type="SUPFAM" id="SSF46785">
    <property type="entry name" value="Winged helix' DNA-binding domain"/>
    <property type="match status" value="1"/>
</dbReference>
<dbReference type="PANTHER" id="PTHR33204">
    <property type="entry name" value="TRANSCRIPTIONAL REGULATOR, MARR FAMILY"/>
    <property type="match status" value="1"/>
</dbReference>
<dbReference type="RefSeq" id="WP_371840212.1">
    <property type="nucleotide sequence ID" value="NZ_JBGMEK010000044.1"/>
</dbReference>